<evidence type="ECO:0000313" key="6">
    <source>
        <dbReference type="Proteomes" id="UP000036923"/>
    </source>
</evidence>
<keyword evidence="6" id="KW-1185">Reference proteome</keyword>
<dbReference type="GO" id="GO:0004124">
    <property type="term" value="F:cysteine synthase activity"/>
    <property type="evidence" value="ECO:0007669"/>
    <property type="project" value="UniProtKB-EC"/>
</dbReference>
<dbReference type="CDD" id="cd01561">
    <property type="entry name" value="CBS_like"/>
    <property type="match status" value="1"/>
</dbReference>
<evidence type="ECO:0000259" key="4">
    <source>
        <dbReference type="Pfam" id="PF00291"/>
    </source>
</evidence>
<dbReference type="InterPro" id="IPR001216">
    <property type="entry name" value="P-phosphate_BS"/>
</dbReference>
<dbReference type="Pfam" id="PF00291">
    <property type="entry name" value="PALP"/>
    <property type="match status" value="1"/>
</dbReference>
<dbReference type="InterPro" id="IPR001926">
    <property type="entry name" value="TrpB-like_PALP"/>
</dbReference>
<gene>
    <name evidence="5" type="ORF">Bccel_1686</name>
</gene>
<dbReference type="Gene3D" id="3.40.50.1100">
    <property type="match status" value="2"/>
</dbReference>
<comment type="cofactor">
    <cofactor evidence="1">
        <name>pyridoxal 5'-phosphate</name>
        <dbReference type="ChEBI" id="CHEBI:597326"/>
    </cofactor>
</comment>
<dbReference type="GO" id="GO:0006535">
    <property type="term" value="P:cysteine biosynthetic process from serine"/>
    <property type="evidence" value="ECO:0007669"/>
    <property type="project" value="InterPro"/>
</dbReference>
<dbReference type="AlphaFoldDB" id="A0A0L6JKV4"/>
<dbReference type="RefSeq" id="WP_050753265.1">
    <property type="nucleotide sequence ID" value="NZ_JQKC01000015.1"/>
</dbReference>
<comment type="caution">
    <text evidence="5">The sequence shown here is derived from an EMBL/GenBank/DDBJ whole genome shotgun (WGS) entry which is preliminary data.</text>
</comment>
<dbReference type="InterPro" id="IPR050214">
    <property type="entry name" value="Cys_Synth/Cystath_Beta-Synth"/>
</dbReference>
<organism evidence="5 6">
    <name type="scientific">Pseudobacteroides cellulosolvens ATCC 35603 = DSM 2933</name>
    <dbReference type="NCBI Taxonomy" id="398512"/>
    <lineage>
        <taxon>Bacteria</taxon>
        <taxon>Bacillati</taxon>
        <taxon>Bacillota</taxon>
        <taxon>Clostridia</taxon>
        <taxon>Eubacteriales</taxon>
        <taxon>Oscillospiraceae</taxon>
        <taxon>Pseudobacteroides</taxon>
    </lineage>
</organism>
<dbReference type="EC" id="2.5.1.47" evidence="5"/>
<dbReference type="EMBL" id="LGTC01000001">
    <property type="protein sequence ID" value="KNY26424.1"/>
    <property type="molecule type" value="Genomic_DNA"/>
</dbReference>
<accession>A0A0L6JKV4</accession>
<proteinExistence type="inferred from homology"/>
<name>A0A0L6JKV4_9FIRM</name>
<evidence type="ECO:0000313" key="5">
    <source>
        <dbReference type="EMBL" id="KNY26424.1"/>
    </source>
</evidence>
<dbReference type="Proteomes" id="UP000036923">
    <property type="component" value="Unassembled WGS sequence"/>
</dbReference>
<comment type="similarity">
    <text evidence="2">Belongs to the cysteine synthase/cystathionine beta-synthase family.</text>
</comment>
<dbReference type="OrthoDB" id="9808024at2"/>
<dbReference type="InterPro" id="IPR036052">
    <property type="entry name" value="TrpB-like_PALP_sf"/>
</dbReference>
<dbReference type="PROSITE" id="PS00901">
    <property type="entry name" value="CYS_SYNTHASE"/>
    <property type="match status" value="1"/>
</dbReference>
<keyword evidence="5" id="KW-0808">Transferase</keyword>
<evidence type="ECO:0000256" key="1">
    <source>
        <dbReference type="ARBA" id="ARBA00001933"/>
    </source>
</evidence>
<dbReference type="SUPFAM" id="SSF53686">
    <property type="entry name" value="Tryptophan synthase beta subunit-like PLP-dependent enzymes"/>
    <property type="match status" value="1"/>
</dbReference>
<feature type="domain" description="Tryptophan synthase beta chain-like PALP" evidence="4">
    <location>
        <begin position="8"/>
        <end position="299"/>
    </location>
</feature>
<reference evidence="6" key="1">
    <citation type="submission" date="2015-07" db="EMBL/GenBank/DDBJ databases">
        <title>Near-Complete Genome Sequence of the Cellulolytic Bacterium Bacteroides (Pseudobacteroides) cellulosolvens ATCC 35603.</title>
        <authorList>
            <person name="Dassa B."/>
            <person name="Utturkar S.M."/>
            <person name="Klingeman D.M."/>
            <person name="Hurt R.A."/>
            <person name="Keller M."/>
            <person name="Xu J."/>
            <person name="Reddy Y.H.K."/>
            <person name="Borovok I."/>
            <person name="Grinberg I.R."/>
            <person name="Lamed R."/>
            <person name="Zhivin O."/>
            <person name="Bayer E.A."/>
            <person name="Brown S.D."/>
        </authorList>
    </citation>
    <scope>NUCLEOTIDE SEQUENCE [LARGE SCALE GENOMIC DNA]</scope>
    <source>
        <strain evidence="6">DSM 2933</strain>
    </source>
</reference>
<dbReference type="STRING" id="398512.Bccel_1686"/>
<evidence type="ECO:0000256" key="3">
    <source>
        <dbReference type="ARBA" id="ARBA00022898"/>
    </source>
</evidence>
<dbReference type="FunFam" id="3.40.50.1100:FF:000003">
    <property type="entry name" value="Cystathionine beta-synthase"/>
    <property type="match status" value="1"/>
</dbReference>
<protein>
    <submittedName>
        <fullName evidence="5">Cysteine synthase</fullName>
        <ecNumber evidence="5">2.5.1.47</ecNumber>
    </submittedName>
</protein>
<dbReference type="PANTHER" id="PTHR10314">
    <property type="entry name" value="CYSTATHIONINE BETA-SYNTHASE"/>
    <property type="match status" value="1"/>
</dbReference>
<keyword evidence="3" id="KW-0663">Pyridoxal phosphate</keyword>
<dbReference type="PATRIC" id="fig|398512.5.peg.1756"/>
<sequence length="360" mass="40117">MIVYNDILETIGNTPIVKVNKLPEEGKRKNIFVKLECFNPGRSVKDRIALNIIDQAEKENLLSNRSVIVESSSGNTGIGLSMVSRVRDYPNVIVIDQNCPAEKIKILKALGATIVMLTTDKKDSEDLTERRIEFVNEVKKTMENIFIPNQYENRNAPIAHYLNTGEEIVRFMEETGIRFDAIFLSVGTGGTITGVSKKIKEYDSSIKIIGVEPEGSTLFGGEKGSYLQQGPGNYFKPKNLVYDHIDQGIKVSDQDAFNMCRKFALKEGVLVGGSSGGVLYTAVEMSRQFEGNILCILPDGGEKYLDSIYSDEWLRNNGITLDKENENPIQILNIDGVKDYSVLVNCIKEEVFGNEHSRAI</sequence>
<evidence type="ECO:0000256" key="2">
    <source>
        <dbReference type="ARBA" id="ARBA00007103"/>
    </source>
</evidence>
<dbReference type="eggNOG" id="COG0031">
    <property type="taxonomic scope" value="Bacteria"/>
</dbReference>